<dbReference type="Proteomes" id="UP001163603">
    <property type="component" value="Chromosome 10"/>
</dbReference>
<sequence length="55" mass="6517">MGRFSWLGMCRRRLQSSMVVTSPINQNLWLDKASTLHQSLFQGRGKFFFHLFIQL</sequence>
<gene>
    <name evidence="1" type="ORF">Pint_08413</name>
</gene>
<keyword evidence="2" id="KW-1185">Reference proteome</keyword>
<evidence type="ECO:0000313" key="1">
    <source>
        <dbReference type="EMBL" id="KAJ0024561.1"/>
    </source>
</evidence>
<protein>
    <submittedName>
        <fullName evidence="1">Uncharacterized protein</fullName>
    </submittedName>
</protein>
<proteinExistence type="predicted"/>
<reference evidence="2" key="1">
    <citation type="journal article" date="2023" name="G3 (Bethesda)">
        <title>Genome assembly and association tests identify interacting loci associated with vigor, precocity, and sex in interspecific pistachio rootstocks.</title>
        <authorList>
            <person name="Palmer W."/>
            <person name="Jacygrad E."/>
            <person name="Sagayaradj S."/>
            <person name="Cavanaugh K."/>
            <person name="Han R."/>
            <person name="Bertier L."/>
            <person name="Beede B."/>
            <person name="Kafkas S."/>
            <person name="Golino D."/>
            <person name="Preece J."/>
            <person name="Michelmore R."/>
        </authorList>
    </citation>
    <scope>NUCLEOTIDE SEQUENCE [LARGE SCALE GENOMIC DNA]</scope>
</reference>
<comment type="caution">
    <text evidence="1">The sequence shown here is derived from an EMBL/GenBank/DDBJ whole genome shotgun (WGS) entry which is preliminary data.</text>
</comment>
<dbReference type="EMBL" id="CM047745">
    <property type="protein sequence ID" value="KAJ0024561.1"/>
    <property type="molecule type" value="Genomic_DNA"/>
</dbReference>
<evidence type="ECO:0000313" key="2">
    <source>
        <dbReference type="Proteomes" id="UP001163603"/>
    </source>
</evidence>
<accession>A0ACC0XST0</accession>
<name>A0ACC0XST0_9ROSI</name>
<organism evidence="1 2">
    <name type="scientific">Pistacia integerrima</name>
    <dbReference type="NCBI Taxonomy" id="434235"/>
    <lineage>
        <taxon>Eukaryota</taxon>
        <taxon>Viridiplantae</taxon>
        <taxon>Streptophyta</taxon>
        <taxon>Embryophyta</taxon>
        <taxon>Tracheophyta</taxon>
        <taxon>Spermatophyta</taxon>
        <taxon>Magnoliopsida</taxon>
        <taxon>eudicotyledons</taxon>
        <taxon>Gunneridae</taxon>
        <taxon>Pentapetalae</taxon>
        <taxon>rosids</taxon>
        <taxon>malvids</taxon>
        <taxon>Sapindales</taxon>
        <taxon>Anacardiaceae</taxon>
        <taxon>Pistacia</taxon>
    </lineage>
</organism>